<evidence type="ECO:0000313" key="1">
    <source>
        <dbReference type="EMBL" id="KIM72258.1"/>
    </source>
</evidence>
<sequence length="251" mass="27678">MSINSSFICPTNPHLVSYSPPTYPMLSYFPGFPKASAALGARKIFSSSPMPVNYLLHMYMSDGPETLAIILRRMESAAELELKDHWRWTAREGYGESTYGSSIPGCYATLQDSSQVVCGLFSMFCPISASEHSLCFLHPPPNTSIFCLHVMRIIMIQYGKDYLPFISPPAFQTQGFNELCTPLLRSDIESSLDEMSSLSTDATISTAENLMLVGQPEEIPIVKLHISLMSPTSQCLSQARCSPGEKIILGN</sequence>
<evidence type="ECO:0000313" key="2">
    <source>
        <dbReference type="Proteomes" id="UP000054166"/>
    </source>
</evidence>
<dbReference type="InParanoid" id="A0A0C3AEP6"/>
<reference evidence="2" key="2">
    <citation type="submission" date="2015-01" db="EMBL/GenBank/DDBJ databases">
        <title>Evolutionary Origins and Diversification of the Mycorrhizal Mutualists.</title>
        <authorList>
            <consortium name="DOE Joint Genome Institute"/>
            <consortium name="Mycorrhizal Genomics Consortium"/>
            <person name="Kohler A."/>
            <person name="Kuo A."/>
            <person name="Nagy L.G."/>
            <person name="Floudas D."/>
            <person name="Copeland A."/>
            <person name="Barry K.W."/>
            <person name="Cichocki N."/>
            <person name="Veneault-Fourrey C."/>
            <person name="LaButti K."/>
            <person name="Lindquist E.A."/>
            <person name="Lipzen A."/>
            <person name="Lundell T."/>
            <person name="Morin E."/>
            <person name="Murat C."/>
            <person name="Riley R."/>
            <person name="Ohm R."/>
            <person name="Sun H."/>
            <person name="Tunlid A."/>
            <person name="Henrissat B."/>
            <person name="Grigoriev I.V."/>
            <person name="Hibbett D.S."/>
            <person name="Martin F."/>
        </authorList>
    </citation>
    <scope>NUCLEOTIDE SEQUENCE [LARGE SCALE GENOMIC DNA]</scope>
    <source>
        <strain evidence="2">F 1598</strain>
    </source>
</reference>
<reference evidence="1 2" key="1">
    <citation type="submission" date="2014-04" db="EMBL/GenBank/DDBJ databases">
        <authorList>
            <consortium name="DOE Joint Genome Institute"/>
            <person name="Kuo A."/>
            <person name="Tarkka M."/>
            <person name="Buscot F."/>
            <person name="Kohler A."/>
            <person name="Nagy L.G."/>
            <person name="Floudas D."/>
            <person name="Copeland A."/>
            <person name="Barry K.W."/>
            <person name="Cichocki N."/>
            <person name="Veneault-Fourrey C."/>
            <person name="LaButti K."/>
            <person name="Lindquist E.A."/>
            <person name="Lipzen A."/>
            <person name="Lundell T."/>
            <person name="Morin E."/>
            <person name="Murat C."/>
            <person name="Sun H."/>
            <person name="Tunlid A."/>
            <person name="Henrissat B."/>
            <person name="Grigoriev I.V."/>
            <person name="Hibbett D.S."/>
            <person name="Martin F."/>
            <person name="Nordberg H.P."/>
            <person name="Cantor M.N."/>
            <person name="Hua S.X."/>
        </authorList>
    </citation>
    <scope>NUCLEOTIDE SEQUENCE [LARGE SCALE GENOMIC DNA]</scope>
    <source>
        <strain evidence="1 2">F 1598</strain>
    </source>
</reference>
<dbReference type="EMBL" id="KN833146">
    <property type="protein sequence ID" value="KIM72258.1"/>
    <property type="molecule type" value="Genomic_DNA"/>
</dbReference>
<dbReference type="HOGENOM" id="CLU_1107478_0_0_1"/>
<keyword evidence="2" id="KW-1185">Reference proteome</keyword>
<dbReference type="Proteomes" id="UP000054166">
    <property type="component" value="Unassembled WGS sequence"/>
</dbReference>
<name>A0A0C3AEP6_PILCF</name>
<accession>A0A0C3AEP6</accession>
<protein>
    <submittedName>
        <fullName evidence="1">Uncharacterized protein</fullName>
    </submittedName>
</protein>
<proteinExistence type="predicted"/>
<organism evidence="1 2">
    <name type="scientific">Piloderma croceum (strain F 1598)</name>
    <dbReference type="NCBI Taxonomy" id="765440"/>
    <lineage>
        <taxon>Eukaryota</taxon>
        <taxon>Fungi</taxon>
        <taxon>Dikarya</taxon>
        <taxon>Basidiomycota</taxon>
        <taxon>Agaricomycotina</taxon>
        <taxon>Agaricomycetes</taxon>
        <taxon>Agaricomycetidae</taxon>
        <taxon>Atheliales</taxon>
        <taxon>Atheliaceae</taxon>
        <taxon>Piloderma</taxon>
    </lineage>
</organism>
<dbReference type="AlphaFoldDB" id="A0A0C3AEP6"/>
<gene>
    <name evidence="1" type="ORF">PILCRDRAFT_93531</name>
</gene>